<evidence type="ECO:0000313" key="1">
    <source>
        <dbReference type="EMBL" id="MFC3569185.1"/>
    </source>
</evidence>
<organism evidence="1 2">
    <name type="scientific">Paracoccus simplex</name>
    <dbReference type="NCBI Taxonomy" id="2086346"/>
    <lineage>
        <taxon>Bacteria</taxon>
        <taxon>Pseudomonadati</taxon>
        <taxon>Pseudomonadota</taxon>
        <taxon>Alphaproteobacteria</taxon>
        <taxon>Rhodobacterales</taxon>
        <taxon>Paracoccaceae</taxon>
        <taxon>Paracoccus</taxon>
    </lineage>
</organism>
<gene>
    <name evidence="1" type="ORF">ACFOMP_06955</name>
</gene>
<reference evidence="2" key="1">
    <citation type="journal article" date="2019" name="Int. J. Syst. Evol. Microbiol.">
        <title>The Global Catalogue of Microorganisms (GCM) 10K type strain sequencing project: providing services to taxonomists for standard genome sequencing and annotation.</title>
        <authorList>
            <consortium name="The Broad Institute Genomics Platform"/>
            <consortium name="The Broad Institute Genome Sequencing Center for Infectious Disease"/>
            <person name="Wu L."/>
            <person name="Ma J."/>
        </authorList>
    </citation>
    <scope>NUCLEOTIDE SEQUENCE [LARGE SCALE GENOMIC DNA]</scope>
    <source>
        <strain evidence="2">VKM B-3226</strain>
    </source>
</reference>
<protein>
    <recommendedName>
        <fullName evidence="3">Phage protein, HK97 gp10 family</fullName>
    </recommendedName>
</protein>
<sequence>MLKLALDDREMQAHLSRLSDRQVRIAGSWALNDTARDVLTHVQGRMDEVFDRPTPFTKNAFTVKGARPDNLTAEVMERPSVGRRHFLKVQESGGARSRTGLEGLLDARLAYDGIITAVTPAGGAKLNAYGNWDTGERNRVLSAVQAQRDTTANTTKASRKRNRKRAGFFVPQAESRLSAGIWKRDADGTISKVLHFTRAMPTYDPRLGFFDGAADVYRAKLPAHLRRTIAKMAARSGG</sequence>
<dbReference type="Proteomes" id="UP001595596">
    <property type="component" value="Unassembled WGS sequence"/>
</dbReference>
<comment type="caution">
    <text evidence="1">The sequence shown here is derived from an EMBL/GenBank/DDBJ whole genome shotgun (WGS) entry which is preliminary data.</text>
</comment>
<dbReference type="RefSeq" id="WP_379028859.1">
    <property type="nucleotide sequence ID" value="NZ_JBHRXE010000016.1"/>
</dbReference>
<evidence type="ECO:0008006" key="3">
    <source>
        <dbReference type="Google" id="ProtNLM"/>
    </source>
</evidence>
<proteinExistence type="predicted"/>
<evidence type="ECO:0000313" key="2">
    <source>
        <dbReference type="Proteomes" id="UP001595596"/>
    </source>
</evidence>
<name>A0ABV7S130_9RHOB</name>
<dbReference type="EMBL" id="JBHRXE010000016">
    <property type="protein sequence ID" value="MFC3569185.1"/>
    <property type="molecule type" value="Genomic_DNA"/>
</dbReference>
<keyword evidence="2" id="KW-1185">Reference proteome</keyword>
<accession>A0ABV7S130</accession>